<gene>
    <name evidence="2" type="ORF">DET48_11439</name>
</gene>
<dbReference type="EMBL" id="QLTR01000014">
    <property type="protein sequence ID" value="RAS62645.1"/>
    <property type="molecule type" value="Genomic_DNA"/>
</dbReference>
<reference evidence="2 3" key="1">
    <citation type="submission" date="2018-06" db="EMBL/GenBank/DDBJ databases">
        <title>Freshwater and sediment microbial communities from various areas in North America, analyzing microbe dynamics in response to fracking.</title>
        <authorList>
            <person name="Lamendella R."/>
        </authorList>
    </citation>
    <scope>NUCLEOTIDE SEQUENCE [LARGE SCALE GENOMIC DNA]</scope>
    <source>
        <strain evidence="2 3">99A</strain>
    </source>
</reference>
<protein>
    <recommendedName>
        <fullName evidence="1">Putative phage metallopeptidase domain-containing protein</fullName>
    </recommendedName>
</protein>
<evidence type="ECO:0000313" key="3">
    <source>
        <dbReference type="Proteomes" id="UP000248729"/>
    </source>
</evidence>
<dbReference type="RefSeq" id="WP_112404089.1">
    <property type="nucleotide sequence ID" value="NZ_QLTR01000014.1"/>
</dbReference>
<evidence type="ECO:0000313" key="2">
    <source>
        <dbReference type="EMBL" id="RAS62645.1"/>
    </source>
</evidence>
<dbReference type="InterPro" id="IPR043998">
    <property type="entry name" value="Put_Metallopep"/>
</dbReference>
<dbReference type="Proteomes" id="UP000248729">
    <property type="component" value="Unassembled WGS sequence"/>
</dbReference>
<proteinExistence type="predicted"/>
<dbReference type="Pfam" id="PF18894">
    <property type="entry name" value="PhageMetallopep"/>
    <property type="match status" value="1"/>
</dbReference>
<name>A0A329E7J0_VIBDI</name>
<feature type="domain" description="Putative phage metallopeptidase" evidence="1">
    <location>
        <begin position="29"/>
        <end position="183"/>
    </location>
</feature>
<evidence type="ECO:0000259" key="1">
    <source>
        <dbReference type="Pfam" id="PF18894"/>
    </source>
</evidence>
<organism evidence="2 3">
    <name type="scientific">Vibrio diazotrophicus</name>
    <dbReference type="NCBI Taxonomy" id="685"/>
    <lineage>
        <taxon>Bacteria</taxon>
        <taxon>Pseudomonadati</taxon>
        <taxon>Pseudomonadota</taxon>
        <taxon>Gammaproteobacteria</taxon>
        <taxon>Vibrionales</taxon>
        <taxon>Vibrionaceae</taxon>
        <taxon>Vibrio</taxon>
    </lineage>
</organism>
<sequence length="205" mass="23047">MNNRPLPPLSLVDELHIYTKIEPANDVLDWVRSQILDSNGELYNPDHFHLADADIKFLWASSAFEKKGRHVLGQCEEVMIRAGGWQKARAEQQMVEWFGHVPQFVITLAADYCSICTDIDFCALVEHELYHIAQKLDEFGSPKFTQDGMPKLCIRGHDVEEFTGVVRRYGVTKDVADIIDAANQSPEVGKANIARACGTCIMKLA</sequence>
<dbReference type="AlphaFoldDB" id="A0A329E7J0"/>
<accession>A0A329E7J0</accession>
<comment type="caution">
    <text evidence="2">The sequence shown here is derived from an EMBL/GenBank/DDBJ whole genome shotgun (WGS) entry which is preliminary data.</text>
</comment>